<keyword evidence="3" id="KW-1185">Reference proteome</keyword>
<feature type="region of interest" description="Disordered" evidence="1">
    <location>
        <begin position="144"/>
        <end position="210"/>
    </location>
</feature>
<dbReference type="InterPro" id="IPR021735">
    <property type="entry name" value="DUF3306"/>
</dbReference>
<sequence>MGLDRDTGDFWSRRRAAVRAEAEAEATARLVAERAGAEAERARAEADRPDEDLLRDLGLPDPDTLESGDDFAAFMQQAVPERLRRRALRRLWTSNPVLANLDGLTDYSDDFTDAAMVVPDMRTAYEVGRGMYEHVRTLVQDATAEATEADPTNSAEGADLDASATPIPDAPDAASRLRETVEQEVPVEEMGEQPAPATPARRHMRFAFES</sequence>
<feature type="region of interest" description="Disordered" evidence="1">
    <location>
        <begin position="34"/>
        <end position="55"/>
    </location>
</feature>
<dbReference type="OrthoDB" id="8100830at2"/>
<gene>
    <name evidence="2" type="ORF">E1B25_03600</name>
</gene>
<dbReference type="RefSeq" id="WP_132827312.1">
    <property type="nucleotide sequence ID" value="NZ_SMFP01000002.1"/>
</dbReference>
<comment type="caution">
    <text evidence="2">The sequence shown here is derived from an EMBL/GenBank/DDBJ whole genome shotgun (WGS) entry which is preliminary data.</text>
</comment>
<dbReference type="Pfam" id="PF11748">
    <property type="entry name" value="DUF3306"/>
    <property type="match status" value="1"/>
</dbReference>
<reference evidence="2 3" key="1">
    <citation type="submission" date="2019-03" db="EMBL/GenBank/DDBJ databases">
        <authorList>
            <person name="Zhang S."/>
        </authorList>
    </citation>
    <scope>NUCLEOTIDE SEQUENCE [LARGE SCALE GENOMIC DNA]</scope>
    <source>
        <strain evidence="2 3">S4J41</strain>
    </source>
</reference>
<name>A0A4V2Z8D8_9RHOB</name>
<evidence type="ECO:0000313" key="3">
    <source>
        <dbReference type="Proteomes" id="UP000294662"/>
    </source>
</evidence>
<dbReference type="EMBL" id="SMFP01000002">
    <property type="protein sequence ID" value="TDE40056.1"/>
    <property type="molecule type" value="Genomic_DNA"/>
</dbReference>
<dbReference type="Proteomes" id="UP000294662">
    <property type="component" value="Unassembled WGS sequence"/>
</dbReference>
<organism evidence="2 3">
    <name type="scientific">Antarcticimicrobium sediminis</name>
    <dbReference type="NCBI Taxonomy" id="2546227"/>
    <lineage>
        <taxon>Bacteria</taxon>
        <taxon>Pseudomonadati</taxon>
        <taxon>Pseudomonadota</taxon>
        <taxon>Alphaproteobacteria</taxon>
        <taxon>Rhodobacterales</taxon>
        <taxon>Paracoccaceae</taxon>
        <taxon>Antarcticimicrobium</taxon>
    </lineage>
</organism>
<evidence type="ECO:0000313" key="2">
    <source>
        <dbReference type="EMBL" id="TDE40056.1"/>
    </source>
</evidence>
<dbReference type="AlphaFoldDB" id="A0A4V2Z8D8"/>
<protein>
    <submittedName>
        <fullName evidence="2">DUF3306 domain-containing protein</fullName>
    </submittedName>
</protein>
<accession>A0A4V2Z8D8</accession>
<evidence type="ECO:0000256" key="1">
    <source>
        <dbReference type="SAM" id="MobiDB-lite"/>
    </source>
</evidence>
<feature type="compositionally biased region" description="Basic residues" evidence="1">
    <location>
        <begin position="200"/>
        <end position="210"/>
    </location>
</feature>
<proteinExistence type="predicted"/>